<dbReference type="Proteomes" id="UP000829925">
    <property type="component" value="Chromosome"/>
</dbReference>
<evidence type="ECO:0000313" key="1">
    <source>
        <dbReference type="EMBL" id="UOR06726.1"/>
    </source>
</evidence>
<accession>A0A8T9T3P1</accession>
<dbReference type="RefSeq" id="WP_245095922.1">
    <property type="nucleotide sequence ID" value="NZ_CP095053.1"/>
</dbReference>
<dbReference type="KEGG" id="haei:MUN82_06405"/>
<organism evidence="1 2">
    <name type="scientific">Hymenobacter aerilatus</name>
    <dbReference type="NCBI Taxonomy" id="2932251"/>
    <lineage>
        <taxon>Bacteria</taxon>
        <taxon>Pseudomonadati</taxon>
        <taxon>Bacteroidota</taxon>
        <taxon>Cytophagia</taxon>
        <taxon>Cytophagales</taxon>
        <taxon>Hymenobacteraceae</taxon>
        <taxon>Hymenobacter</taxon>
    </lineage>
</organism>
<name>A0A8T9T3P1_9BACT</name>
<dbReference type="EMBL" id="CP095053">
    <property type="protein sequence ID" value="UOR06726.1"/>
    <property type="molecule type" value="Genomic_DNA"/>
</dbReference>
<dbReference type="AlphaFoldDB" id="A0A8T9T3P1"/>
<evidence type="ECO:0000313" key="2">
    <source>
        <dbReference type="Proteomes" id="UP000829925"/>
    </source>
</evidence>
<sequence length="130" mass="14577">MNLRTWDHSIALYQSEAQALKAALEAYHYRLAAGAEQRPLTLAQALSIKPTTQVLARVSRLVASPWPRPAPGRPARPRKLRLEFDEQLQLCALYAAGQLRASLPGQVLELRDVLGRVHRQAQPLTAYFQL</sequence>
<gene>
    <name evidence="1" type="ORF">MUN82_06405</name>
</gene>
<protein>
    <submittedName>
        <fullName evidence="1">Uncharacterized protein</fullName>
    </submittedName>
</protein>
<proteinExistence type="predicted"/>
<keyword evidence="2" id="KW-1185">Reference proteome</keyword>
<reference evidence="1 2" key="1">
    <citation type="submission" date="2022-04" db="EMBL/GenBank/DDBJ databases">
        <title>Hymenobacter sp. isolated from the air.</title>
        <authorList>
            <person name="Won M."/>
            <person name="Lee C.-M."/>
            <person name="Woen H.-Y."/>
            <person name="Kwon S.-W."/>
        </authorList>
    </citation>
    <scope>NUCLEOTIDE SEQUENCE [LARGE SCALE GENOMIC DNA]</scope>
    <source>
        <strain evidence="2">5413 J-13</strain>
    </source>
</reference>